<accession>A0A369TI72</accession>
<keyword evidence="10" id="KW-1185">Reference proteome</keyword>
<comment type="similarity">
    <text evidence="2">Belongs to the glycosyl hydrolase 8 (cellulase D) family.</text>
</comment>
<keyword evidence="7" id="KW-0119">Carbohydrate metabolism</keyword>
<feature type="region of interest" description="Disordered" evidence="8">
    <location>
        <begin position="1"/>
        <end position="30"/>
    </location>
</feature>
<reference evidence="9 10" key="1">
    <citation type="submission" date="2018-07" db="EMBL/GenBank/DDBJ databases">
        <title>Thalassococcus profundi sp. nov., a marine bacterium isolated from deep seawater of Okinawa Trough.</title>
        <authorList>
            <person name="Yu M."/>
        </authorList>
    </citation>
    <scope>NUCLEOTIDE SEQUENCE [LARGE SCALE GENOMIC DNA]</scope>
    <source>
        <strain evidence="9 10">WRAS1</strain>
    </source>
</reference>
<dbReference type="InterPro" id="IPR008928">
    <property type="entry name" value="6-hairpin_glycosidase_sf"/>
</dbReference>
<evidence type="ECO:0000256" key="4">
    <source>
        <dbReference type="ARBA" id="ARBA00022801"/>
    </source>
</evidence>
<dbReference type="EC" id="3.2.1.4" evidence="3"/>
<evidence type="ECO:0000256" key="2">
    <source>
        <dbReference type="ARBA" id="ARBA00009209"/>
    </source>
</evidence>
<evidence type="ECO:0000256" key="5">
    <source>
        <dbReference type="ARBA" id="ARBA00023001"/>
    </source>
</evidence>
<evidence type="ECO:0000256" key="1">
    <source>
        <dbReference type="ARBA" id="ARBA00000966"/>
    </source>
</evidence>
<gene>
    <name evidence="9" type="ORF">DU478_16565</name>
</gene>
<dbReference type="Proteomes" id="UP000253977">
    <property type="component" value="Unassembled WGS sequence"/>
</dbReference>
<keyword evidence="4 9" id="KW-0378">Hydrolase</keyword>
<comment type="caution">
    <text evidence="9">The sequence shown here is derived from an EMBL/GenBank/DDBJ whole genome shotgun (WGS) entry which is preliminary data.</text>
</comment>
<evidence type="ECO:0000256" key="6">
    <source>
        <dbReference type="ARBA" id="ARBA00023295"/>
    </source>
</evidence>
<dbReference type="AlphaFoldDB" id="A0A369TI72"/>
<dbReference type="GO" id="GO:0030245">
    <property type="term" value="P:cellulose catabolic process"/>
    <property type="evidence" value="ECO:0007669"/>
    <property type="project" value="UniProtKB-KW"/>
</dbReference>
<dbReference type="PRINTS" id="PR00735">
    <property type="entry name" value="GLHYDRLASE8"/>
</dbReference>
<keyword evidence="5" id="KW-0136">Cellulose degradation</keyword>
<protein>
    <recommendedName>
        <fullName evidence="3">cellulase</fullName>
        <ecNumber evidence="3">3.2.1.4</ecNumber>
    </recommendedName>
</protein>
<dbReference type="SUPFAM" id="SSF48208">
    <property type="entry name" value="Six-hairpin glycosidases"/>
    <property type="match status" value="1"/>
</dbReference>
<dbReference type="Pfam" id="PF01270">
    <property type="entry name" value="Glyco_hydro_8"/>
    <property type="match status" value="1"/>
</dbReference>
<comment type="catalytic activity">
    <reaction evidence="1">
        <text>Endohydrolysis of (1-&gt;4)-beta-D-glucosidic linkages in cellulose, lichenin and cereal beta-D-glucans.</text>
        <dbReference type="EC" id="3.2.1.4"/>
    </reaction>
</comment>
<dbReference type="InterPro" id="IPR002037">
    <property type="entry name" value="Glyco_hydro_8"/>
</dbReference>
<dbReference type="EMBL" id="QPMK01000015">
    <property type="protein sequence ID" value="RDD65049.1"/>
    <property type="molecule type" value="Genomic_DNA"/>
</dbReference>
<evidence type="ECO:0000313" key="9">
    <source>
        <dbReference type="EMBL" id="RDD65049.1"/>
    </source>
</evidence>
<dbReference type="InterPro" id="IPR012341">
    <property type="entry name" value="6hp_glycosidase-like_sf"/>
</dbReference>
<sequence>MRGDPVYVNSERSFPRPSARARNGTNRKGSRTIERRTFILSVAHVAMTPRYAFSQDGGAWPRWRDRFLSGDGRVIDDDNGRISHSEGQGFGALLAQAHGDREAFELIEDWTRRNLLVRQDSLMGWRWNASTGVADEDWHTATDGDLFRAWALLRAERDSGWPVNAGLYQDIARDIVSLCLRPDPRAPGSPLLTPGAEARSDPDRILFNPSYIMPRALRELGLAIEKPELLAAADHGETVLAELAALHPLPDWIDVTATGFATPAEHALRSGYDALRVPLYLSWSGRRSHPAVLRGTETLMSASLPGHLAVNVTLEGKVLAQSDQPGYRAIADLARCREVKISAEQMDRQSYYPATLGLLAQIARADAGDCMPK</sequence>
<organism evidence="9 10">
    <name type="scientific">Thalassococcus profundi</name>
    <dbReference type="NCBI Taxonomy" id="2282382"/>
    <lineage>
        <taxon>Bacteria</taxon>
        <taxon>Pseudomonadati</taxon>
        <taxon>Pseudomonadota</taxon>
        <taxon>Alphaproteobacteria</taxon>
        <taxon>Rhodobacterales</taxon>
        <taxon>Roseobacteraceae</taxon>
        <taxon>Thalassococcus</taxon>
    </lineage>
</organism>
<evidence type="ECO:0000313" key="10">
    <source>
        <dbReference type="Proteomes" id="UP000253977"/>
    </source>
</evidence>
<keyword evidence="7" id="KW-0624">Polysaccharide degradation</keyword>
<evidence type="ECO:0000256" key="8">
    <source>
        <dbReference type="SAM" id="MobiDB-lite"/>
    </source>
</evidence>
<dbReference type="GO" id="GO:0008810">
    <property type="term" value="F:cellulase activity"/>
    <property type="evidence" value="ECO:0007669"/>
    <property type="project" value="UniProtKB-EC"/>
</dbReference>
<proteinExistence type="inferred from homology"/>
<dbReference type="Gene3D" id="1.50.10.10">
    <property type="match status" value="1"/>
</dbReference>
<evidence type="ECO:0000256" key="3">
    <source>
        <dbReference type="ARBA" id="ARBA00012601"/>
    </source>
</evidence>
<keyword evidence="6" id="KW-0326">Glycosidase</keyword>
<evidence type="ECO:0000256" key="7">
    <source>
        <dbReference type="ARBA" id="ARBA00023326"/>
    </source>
</evidence>
<name>A0A369TI72_9RHOB</name>